<evidence type="ECO:0000313" key="3">
    <source>
        <dbReference type="Proteomes" id="UP000823964"/>
    </source>
</evidence>
<dbReference type="InterPro" id="IPR005546">
    <property type="entry name" value="Autotransporte_beta"/>
</dbReference>
<dbReference type="PROSITE" id="PS51208">
    <property type="entry name" value="AUTOTRANSPORTER"/>
    <property type="match status" value="1"/>
</dbReference>
<comment type="caution">
    <text evidence="2">The sequence shown here is derived from an EMBL/GenBank/DDBJ whole genome shotgun (WGS) entry which is preliminary data.</text>
</comment>
<dbReference type="EMBL" id="DXFQ01000005">
    <property type="protein sequence ID" value="HIX18998.1"/>
    <property type="molecule type" value="Genomic_DNA"/>
</dbReference>
<proteinExistence type="predicted"/>
<evidence type="ECO:0000313" key="2">
    <source>
        <dbReference type="EMBL" id="HIX18998.1"/>
    </source>
</evidence>
<protein>
    <submittedName>
        <fullName evidence="2">Autotransporter outer membrane beta-barrel domain-containing protein</fullName>
    </submittedName>
</protein>
<dbReference type="Gene3D" id="2.40.128.130">
    <property type="entry name" value="Autotransporter beta-domain"/>
    <property type="match status" value="1"/>
</dbReference>
<reference evidence="2" key="2">
    <citation type="submission" date="2021-04" db="EMBL/GenBank/DDBJ databases">
        <authorList>
            <person name="Gilroy R."/>
        </authorList>
    </citation>
    <scope>NUCLEOTIDE SEQUENCE</scope>
    <source>
        <strain evidence="2">14975</strain>
    </source>
</reference>
<feature type="domain" description="Autotransporter" evidence="1">
    <location>
        <begin position="582"/>
        <end position="859"/>
    </location>
</feature>
<sequence length="859" mass="92565">MKLRLPAPLYRDLINGIRAFALACCIPAVSAQEELETVTVEEGTNMTITGNSDVEGKHFIVNGTLNTELTGYSLDRCDVTVNQTGQWINTKSFLSYDLINIDIIGGSASSAAEMGAKLYATAPPSGDDPVSQMNINISDQGSFTNKADLTAHYAAVLTINLNNASFVNEYQMLAQEYGKITVNVNEGGHFKNNYVSWGGNGVLEINVSGGGVVDNDGDIASVFPRDVGLPSLEINISDGGRLNNYQDIYSFISTDDATDGRITVSTGGKLINLGGIAALQQSGMGSSFEVVVDGGSFINSNKNGGGLVYANNYSTLAVNVKSGEFVNRGGNLYHGSTQSKMEVNVEGGTFSNEATEGNADVVVGEKGTMTGYGEFGSNDVFGYLVVGSGETGLNNASLKHQYYSGNFTLRSGSQLYFYIEDRDNYSQIFVEGTVTGEEPLVEDQPGTIRAAVDVTSEMMAKSVADGDAFMNPSYIVQVDAEGNETNVSAELGIEYYGVGPYVDKYYYVDPLTGSLLPYTGALEEAAVSGSANLIDTLWSSTGTLRDFALTARNQLFLPCYNAERAQDAKAASGTGLCVWQPVHCRRLNVWAAGLGSFINMGGASSFRYSGGGYAVGADAPIGDYWRAGAAFGQSFGDFTAKRTGNKVDQMGLMFALYAGFEKPINEKRSHRASAYFGYGVVDNDARTNLLGAESGSAGWDDDAYTFGLEYAMDFRVKDNWTLSPFVGIEYVYGSQSIFAESFSGGMVRRYDGATMQYWRIPVGATLRHHCAVGEQQYLVSELTLGYVGDVSRRNPHAQLNIEGRDFRIEGSNPARNALMLKAGTNWLINEHWTVGAQYNLEARSRQTSQSVNGYVRYTF</sequence>
<reference evidence="2" key="1">
    <citation type="journal article" date="2021" name="PeerJ">
        <title>Extensive microbial diversity within the chicken gut microbiome revealed by metagenomics and culture.</title>
        <authorList>
            <person name="Gilroy R."/>
            <person name="Ravi A."/>
            <person name="Getino M."/>
            <person name="Pursley I."/>
            <person name="Horton D.L."/>
            <person name="Alikhan N.F."/>
            <person name="Baker D."/>
            <person name="Gharbi K."/>
            <person name="Hall N."/>
            <person name="Watson M."/>
            <person name="Adriaenssens E.M."/>
            <person name="Foster-Nyarko E."/>
            <person name="Jarju S."/>
            <person name="Secka A."/>
            <person name="Antonio M."/>
            <person name="Oren A."/>
            <person name="Chaudhuri R.R."/>
            <person name="La Ragione R."/>
            <person name="Hildebrand F."/>
            <person name="Pallen M.J."/>
        </authorList>
    </citation>
    <scope>NUCLEOTIDE SEQUENCE</scope>
    <source>
        <strain evidence="2">14975</strain>
    </source>
</reference>
<dbReference type="AlphaFoldDB" id="A0A9D2AH50"/>
<name>A0A9D2AH50_9BACT</name>
<gene>
    <name evidence="2" type="ORF">H9862_00170</name>
</gene>
<dbReference type="InterPro" id="IPR036709">
    <property type="entry name" value="Autotransporte_beta_dom_sf"/>
</dbReference>
<dbReference type="Proteomes" id="UP000823964">
    <property type="component" value="Unassembled WGS sequence"/>
</dbReference>
<accession>A0A9D2AH50</accession>
<organism evidence="2 3">
    <name type="scientific">Candidatus Akkermansia intestinigallinarum</name>
    <dbReference type="NCBI Taxonomy" id="2838431"/>
    <lineage>
        <taxon>Bacteria</taxon>
        <taxon>Pseudomonadati</taxon>
        <taxon>Verrucomicrobiota</taxon>
        <taxon>Verrucomicrobiia</taxon>
        <taxon>Verrucomicrobiales</taxon>
        <taxon>Akkermansiaceae</taxon>
        <taxon>Akkermansia</taxon>
    </lineage>
</organism>
<dbReference type="SMART" id="SM00869">
    <property type="entry name" value="Autotransporter"/>
    <property type="match status" value="1"/>
</dbReference>
<evidence type="ECO:0000259" key="1">
    <source>
        <dbReference type="PROSITE" id="PS51208"/>
    </source>
</evidence>
<dbReference type="Pfam" id="PF03797">
    <property type="entry name" value="Autotransporter"/>
    <property type="match status" value="1"/>
</dbReference>
<dbReference type="SUPFAM" id="SSF103515">
    <property type="entry name" value="Autotransporter"/>
    <property type="match status" value="1"/>
</dbReference>